<evidence type="ECO:0000256" key="1">
    <source>
        <dbReference type="ARBA" id="ARBA00008520"/>
    </source>
</evidence>
<dbReference type="AlphaFoldDB" id="A0A2N5GK10"/>
<evidence type="ECO:0008006" key="9">
    <source>
        <dbReference type="Google" id="ProtNLM"/>
    </source>
</evidence>
<keyword evidence="2" id="KW-0813">Transport</keyword>
<reference evidence="5 7" key="1">
    <citation type="submission" date="2017-11" db="EMBL/GenBank/DDBJ databases">
        <title>Comparitive Functional Genomics of Dry Heat Resistant strains isolated from the Viking Spacecraft.</title>
        <authorList>
            <person name="Seuylemezian A."/>
            <person name="Cooper K."/>
            <person name="Vaishampayan P."/>
        </authorList>
    </citation>
    <scope>NUCLEOTIDE SEQUENCE [LARGE SCALE GENOMIC DNA]</scope>
    <source>
        <strain evidence="5 7">M4.6</strain>
    </source>
</reference>
<comment type="similarity">
    <text evidence="1">Belongs to the bacterial solute-binding protein 1 family.</text>
</comment>
<evidence type="ECO:0000313" key="5">
    <source>
        <dbReference type="EMBL" id="PLR81655.1"/>
    </source>
</evidence>
<comment type="caution">
    <text evidence="5">The sequence shown here is derived from an EMBL/GenBank/DDBJ whole genome shotgun (WGS) entry which is preliminary data.</text>
</comment>
<evidence type="ECO:0000313" key="8">
    <source>
        <dbReference type="Proteomes" id="UP000235114"/>
    </source>
</evidence>
<evidence type="ECO:0000313" key="6">
    <source>
        <dbReference type="EMBL" id="PLR89881.1"/>
    </source>
</evidence>
<dbReference type="EMBL" id="PGVA01000032">
    <property type="protein sequence ID" value="PLR81655.1"/>
    <property type="molecule type" value="Genomic_DNA"/>
</dbReference>
<evidence type="ECO:0000256" key="4">
    <source>
        <dbReference type="SAM" id="SignalP"/>
    </source>
</evidence>
<dbReference type="Proteomes" id="UP000235114">
    <property type="component" value="Unassembled WGS sequence"/>
</dbReference>
<dbReference type="Gene3D" id="3.40.190.10">
    <property type="entry name" value="Periplasmic binding protein-like II"/>
    <property type="match status" value="2"/>
</dbReference>
<keyword evidence="3 4" id="KW-0732">Signal</keyword>
<dbReference type="GO" id="GO:0055052">
    <property type="term" value="C:ATP-binding cassette (ABC) transporter complex, substrate-binding subunit-containing"/>
    <property type="evidence" value="ECO:0007669"/>
    <property type="project" value="TreeGrafter"/>
</dbReference>
<dbReference type="RefSeq" id="WP_101578084.1">
    <property type="nucleotide sequence ID" value="NZ_PGVA01000032.1"/>
</dbReference>
<dbReference type="OrthoDB" id="9798191at2"/>
<dbReference type="GO" id="GO:0042956">
    <property type="term" value="P:maltodextrin transmembrane transport"/>
    <property type="evidence" value="ECO:0007669"/>
    <property type="project" value="TreeGrafter"/>
</dbReference>
<dbReference type="PROSITE" id="PS51257">
    <property type="entry name" value="PROKAR_LIPOPROTEIN"/>
    <property type="match status" value="1"/>
</dbReference>
<dbReference type="EMBL" id="PGVD01000076">
    <property type="protein sequence ID" value="PLR89881.1"/>
    <property type="molecule type" value="Genomic_DNA"/>
</dbReference>
<feature type="signal peptide" evidence="4">
    <location>
        <begin position="1"/>
        <end position="20"/>
    </location>
</feature>
<keyword evidence="8" id="KW-1185">Reference proteome</keyword>
<dbReference type="PANTHER" id="PTHR30061:SF50">
    <property type="entry name" value="MALTOSE_MALTODEXTRIN-BINDING PERIPLASMIC PROTEIN"/>
    <property type="match status" value="1"/>
</dbReference>
<evidence type="ECO:0000313" key="7">
    <source>
        <dbReference type="Proteomes" id="UP000234951"/>
    </source>
</evidence>
<dbReference type="Pfam" id="PF13416">
    <property type="entry name" value="SBP_bac_8"/>
    <property type="match status" value="1"/>
</dbReference>
<name>A0A2N5GK10_9BACI</name>
<feature type="chain" id="PRO_5039100306" description="Extracellular solute-binding protein" evidence="4">
    <location>
        <begin position="21"/>
        <end position="431"/>
    </location>
</feature>
<dbReference type="InterPro" id="IPR006059">
    <property type="entry name" value="SBP"/>
</dbReference>
<accession>A0A2N5GK10</accession>
<evidence type="ECO:0000256" key="3">
    <source>
        <dbReference type="ARBA" id="ARBA00022729"/>
    </source>
</evidence>
<gene>
    <name evidence="5" type="ORF">CU635_14450</name>
    <name evidence="6" type="ORF">CVD25_20680</name>
</gene>
<dbReference type="Proteomes" id="UP000234951">
    <property type="component" value="Unassembled WGS sequence"/>
</dbReference>
<dbReference type="SUPFAM" id="SSF53850">
    <property type="entry name" value="Periplasmic binding protein-like II"/>
    <property type="match status" value="1"/>
</dbReference>
<dbReference type="GO" id="GO:1901982">
    <property type="term" value="F:maltose binding"/>
    <property type="evidence" value="ECO:0007669"/>
    <property type="project" value="TreeGrafter"/>
</dbReference>
<reference evidence="6 8" key="2">
    <citation type="submission" date="2017-12" db="EMBL/GenBank/DDBJ databases">
        <title>Comparative Functional Genomics of Dry Heat Resistant strains isolated from the Viking Spacecraft.</title>
        <authorList>
            <person name="Seuylemezian A."/>
            <person name="Cooper K."/>
            <person name="Vaishampayan P."/>
        </authorList>
    </citation>
    <scope>NUCLEOTIDE SEQUENCE [LARGE SCALE GENOMIC DNA]</scope>
    <source>
        <strain evidence="6 8">ATCC 29669</strain>
    </source>
</reference>
<dbReference type="PANTHER" id="PTHR30061">
    <property type="entry name" value="MALTOSE-BINDING PERIPLASMIC PROTEIN"/>
    <property type="match status" value="1"/>
</dbReference>
<protein>
    <recommendedName>
        <fullName evidence="9">Extracellular solute-binding protein</fullName>
    </recommendedName>
</protein>
<sequence>MKKFSILLSLILLISSFLVGCNSKESITSSDGTTTIDFAIHVANAKDQEPAFYKVIEKFQAENPDIKVNLIGKEQQEHVKSIKMMSQSDKLPDVFWMLPASAKELQEADMLMDLSGFIDDNPDIKDSLNDNMLNTYNKDGKQYGLPYQPLITGLFYNKALFDQYEVKIPETFEDLAEATKVFEQNGITTIAKGAKDEYSVWAFLTMLSRYGYFDKIDDILAGDESYNNADFIKYYQKIDELRKLGAFSKNVTTQTYFQAVEQFLGGQAAMLDSGMWDVQKIEQSAIGKDVGFWWGPTFADGTGDQKISSIVPAAPLLASKKAGEDKAKKEAILKLFKFYYGEEGTQIMVENQVPPMTNASVEINEAEHPVFKKLVDQMQLEGWESQPNQPDLVVPESIANAMYDSIYGVINGTYTPEQAVKVVEDKISTVK</sequence>
<proteinExistence type="inferred from homology"/>
<evidence type="ECO:0000256" key="2">
    <source>
        <dbReference type="ARBA" id="ARBA00022448"/>
    </source>
</evidence>
<dbReference type="GO" id="GO:0015768">
    <property type="term" value="P:maltose transport"/>
    <property type="evidence" value="ECO:0007669"/>
    <property type="project" value="TreeGrafter"/>
</dbReference>
<organism evidence="5 7">
    <name type="scientific">Bacillus canaveralius</name>
    <dbReference type="NCBI Taxonomy" id="1403243"/>
    <lineage>
        <taxon>Bacteria</taxon>
        <taxon>Bacillati</taxon>
        <taxon>Bacillota</taxon>
        <taxon>Bacilli</taxon>
        <taxon>Bacillales</taxon>
        <taxon>Bacillaceae</taxon>
        <taxon>Bacillus</taxon>
    </lineage>
</organism>